<dbReference type="AlphaFoldDB" id="A0A8S2DCI0"/>
<dbReference type="GO" id="GO:0003779">
    <property type="term" value="F:actin binding"/>
    <property type="evidence" value="ECO:0007669"/>
    <property type="project" value="TreeGrafter"/>
</dbReference>
<proteinExistence type="predicted"/>
<dbReference type="SUPFAM" id="SSF50156">
    <property type="entry name" value="PDZ domain-like"/>
    <property type="match status" value="1"/>
</dbReference>
<organism evidence="5 7">
    <name type="scientific">Didymodactylos carnosus</name>
    <dbReference type="NCBI Taxonomy" id="1234261"/>
    <lineage>
        <taxon>Eukaryota</taxon>
        <taxon>Metazoa</taxon>
        <taxon>Spiralia</taxon>
        <taxon>Gnathifera</taxon>
        <taxon>Rotifera</taxon>
        <taxon>Eurotatoria</taxon>
        <taxon>Bdelloidea</taxon>
        <taxon>Philodinida</taxon>
        <taxon>Philodinidae</taxon>
        <taxon>Didymodactylos</taxon>
    </lineage>
</organism>
<keyword evidence="3" id="KW-0479">Metal-binding</keyword>
<dbReference type="Proteomes" id="UP000682733">
    <property type="component" value="Unassembled WGS sequence"/>
</dbReference>
<dbReference type="GO" id="GO:0001725">
    <property type="term" value="C:stress fiber"/>
    <property type="evidence" value="ECO:0007669"/>
    <property type="project" value="TreeGrafter"/>
</dbReference>
<dbReference type="InterPro" id="IPR050604">
    <property type="entry name" value="PDZ-LIM_domain"/>
</dbReference>
<evidence type="ECO:0000256" key="1">
    <source>
        <dbReference type="ARBA" id="ARBA00004496"/>
    </source>
</evidence>
<dbReference type="PROSITE" id="PS50106">
    <property type="entry name" value="PDZ"/>
    <property type="match status" value="1"/>
</dbReference>
<evidence type="ECO:0000259" key="4">
    <source>
        <dbReference type="PROSITE" id="PS50106"/>
    </source>
</evidence>
<dbReference type="GO" id="GO:0005912">
    <property type="term" value="C:adherens junction"/>
    <property type="evidence" value="ECO:0007669"/>
    <property type="project" value="TreeGrafter"/>
</dbReference>
<evidence type="ECO:0000313" key="5">
    <source>
        <dbReference type="EMBL" id="CAF0935212.1"/>
    </source>
</evidence>
<dbReference type="Proteomes" id="UP000677228">
    <property type="component" value="Unassembled WGS sequence"/>
</dbReference>
<keyword evidence="3" id="KW-0440">LIM domain</keyword>
<dbReference type="GO" id="GO:0030036">
    <property type="term" value="P:actin cytoskeleton organization"/>
    <property type="evidence" value="ECO:0007669"/>
    <property type="project" value="TreeGrafter"/>
</dbReference>
<sequence length="139" mass="15529">MCNPIRRLGTGGKKFSGLFKQGTRCSILSREVALATIPLLLERSSLQQSWGFRLTGGVDFRFGLAVKKVTPNSPSHNKIYPGDGLAFIDGHDTSTMSHSEAEEFIRNSLRLQLVVRRIQLDAKLNEFTKKDIFELGAYN</sequence>
<name>A0A8S2DCI0_9BILA</name>
<dbReference type="GO" id="GO:0061061">
    <property type="term" value="P:muscle structure development"/>
    <property type="evidence" value="ECO:0007669"/>
    <property type="project" value="TreeGrafter"/>
</dbReference>
<dbReference type="EMBL" id="CAJNOK010004361">
    <property type="protein sequence ID" value="CAF0935212.1"/>
    <property type="molecule type" value="Genomic_DNA"/>
</dbReference>
<keyword evidence="2" id="KW-0963">Cytoplasm</keyword>
<evidence type="ECO:0000256" key="2">
    <source>
        <dbReference type="ARBA" id="ARBA00022490"/>
    </source>
</evidence>
<dbReference type="SMART" id="SM00228">
    <property type="entry name" value="PDZ"/>
    <property type="match status" value="1"/>
</dbReference>
<feature type="domain" description="PDZ" evidence="4">
    <location>
        <begin position="38"/>
        <end position="108"/>
    </location>
</feature>
<dbReference type="GO" id="GO:0031941">
    <property type="term" value="C:filamentous actin"/>
    <property type="evidence" value="ECO:0007669"/>
    <property type="project" value="TreeGrafter"/>
</dbReference>
<comment type="subcellular location">
    <subcellularLocation>
        <location evidence="1">Cytoplasm</location>
    </subcellularLocation>
</comment>
<dbReference type="EMBL" id="CAJOBA010004393">
    <property type="protein sequence ID" value="CAF3711775.1"/>
    <property type="molecule type" value="Genomic_DNA"/>
</dbReference>
<dbReference type="InterPro" id="IPR036034">
    <property type="entry name" value="PDZ_sf"/>
</dbReference>
<dbReference type="PANTHER" id="PTHR24214:SF38">
    <property type="entry name" value="PDZ AND LIM DOMAIN PROTEIN ZASP-RELATED"/>
    <property type="match status" value="1"/>
</dbReference>
<keyword evidence="3" id="KW-0862">Zinc</keyword>
<dbReference type="GO" id="GO:0005737">
    <property type="term" value="C:cytoplasm"/>
    <property type="evidence" value="ECO:0007669"/>
    <property type="project" value="UniProtKB-SubCell"/>
</dbReference>
<dbReference type="Gene3D" id="2.30.42.10">
    <property type="match status" value="1"/>
</dbReference>
<evidence type="ECO:0000313" key="7">
    <source>
        <dbReference type="Proteomes" id="UP000677228"/>
    </source>
</evidence>
<dbReference type="Pfam" id="PF00595">
    <property type="entry name" value="PDZ"/>
    <property type="match status" value="1"/>
</dbReference>
<dbReference type="GO" id="GO:0051371">
    <property type="term" value="F:muscle alpha-actinin binding"/>
    <property type="evidence" value="ECO:0007669"/>
    <property type="project" value="TreeGrafter"/>
</dbReference>
<dbReference type="InterPro" id="IPR001478">
    <property type="entry name" value="PDZ"/>
</dbReference>
<evidence type="ECO:0000313" key="6">
    <source>
        <dbReference type="EMBL" id="CAF3711775.1"/>
    </source>
</evidence>
<gene>
    <name evidence="5" type="ORF">OVA965_LOCUS11345</name>
    <name evidence="6" type="ORF">TMI583_LOCUS11391</name>
</gene>
<evidence type="ECO:0000256" key="3">
    <source>
        <dbReference type="ARBA" id="ARBA00023038"/>
    </source>
</evidence>
<protein>
    <recommendedName>
        <fullName evidence="4">PDZ domain-containing protein</fullName>
    </recommendedName>
</protein>
<dbReference type="PANTHER" id="PTHR24214">
    <property type="entry name" value="PDZ AND LIM DOMAIN PROTEIN ZASP"/>
    <property type="match status" value="1"/>
</dbReference>
<reference evidence="5" key="1">
    <citation type="submission" date="2021-02" db="EMBL/GenBank/DDBJ databases">
        <authorList>
            <person name="Nowell W R."/>
        </authorList>
    </citation>
    <scope>NUCLEOTIDE SEQUENCE</scope>
</reference>
<accession>A0A8S2DCI0</accession>
<comment type="caution">
    <text evidence="5">The sequence shown here is derived from an EMBL/GenBank/DDBJ whole genome shotgun (WGS) entry which is preliminary data.</text>
</comment>